<protein>
    <submittedName>
        <fullName evidence="1">Uncharacterized protein</fullName>
    </submittedName>
</protein>
<comment type="caution">
    <text evidence="1">The sequence shown here is derived from an EMBL/GenBank/DDBJ whole genome shotgun (WGS) entry which is preliminary data.</text>
</comment>
<organism evidence="1">
    <name type="scientific">marine sediment metagenome</name>
    <dbReference type="NCBI Taxonomy" id="412755"/>
    <lineage>
        <taxon>unclassified sequences</taxon>
        <taxon>metagenomes</taxon>
        <taxon>ecological metagenomes</taxon>
    </lineage>
</organism>
<reference evidence="1" key="1">
    <citation type="journal article" date="2015" name="Nature">
        <title>Complex archaea that bridge the gap between prokaryotes and eukaryotes.</title>
        <authorList>
            <person name="Spang A."/>
            <person name="Saw J.H."/>
            <person name="Jorgensen S.L."/>
            <person name="Zaremba-Niedzwiedzka K."/>
            <person name="Martijn J."/>
            <person name="Lind A.E."/>
            <person name="van Eijk R."/>
            <person name="Schleper C."/>
            <person name="Guy L."/>
            <person name="Ettema T.J."/>
        </authorList>
    </citation>
    <scope>NUCLEOTIDE SEQUENCE</scope>
</reference>
<dbReference type="AlphaFoldDB" id="A0A0F9EB40"/>
<accession>A0A0F9EB40</accession>
<gene>
    <name evidence="1" type="ORF">LCGC14_2447170</name>
</gene>
<sequence length="57" mass="6624">MSNPDGRPLKYTKKELEEKLKVFFEEKKKAREDYKKYVARGKKGKFVDTVAPPTMSG</sequence>
<proteinExistence type="predicted"/>
<name>A0A0F9EB40_9ZZZZ</name>
<evidence type="ECO:0000313" key="1">
    <source>
        <dbReference type="EMBL" id="KKL21263.1"/>
    </source>
</evidence>
<feature type="non-terminal residue" evidence="1">
    <location>
        <position position="57"/>
    </location>
</feature>
<dbReference type="EMBL" id="LAZR01037800">
    <property type="protein sequence ID" value="KKL21263.1"/>
    <property type="molecule type" value="Genomic_DNA"/>
</dbReference>